<keyword evidence="4" id="KW-1185">Reference proteome</keyword>
<evidence type="ECO:0000256" key="1">
    <source>
        <dbReference type="SAM" id="SignalP"/>
    </source>
</evidence>
<evidence type="ECO:0000313" key="3">
    <source>
        <dbReference type="EMBL" id="KAK9034641.1"/>
    </source>
</evidence>
<dbReference type="EMBL" id="JBBPBN010000007">
    <property type="protein sequence ID" value="KAK9034641.1"/>
    <property type="molecule type" value="Genomic_DNA"/>
</dbReference>
<comment type="caution">
    <text evidence="3">The sequence shown here is derived from an EMBL/GenBank/DDBJ whole genome shotgun (WGS) entry which is preliminary data.</text>
</comment>
<dbReference type="InterPro" id="IPR002156">
    <property type="entry name" value="RNaseH_domain"/>
</dbReference>
<feature type="signal peptide" evidence="1">
    <location>
        <begin position="1"/>
        <end position="15"/>
    </location>
</feature>
<reference evidence="3 4" key="1">
    <citation type="journal article" date="2024" name="G3 (Bethesda)">
        <title>Genome assembly of Hibiscus sabdariffa L. provides insights into metabolisms of medicinal natural products.</title>
        <authorList>
            <person name="Kim T."/>
        </authorList>
    </citation>
    <scope>NUCLEOTIDE SEQUENCE [LARGE SCALE GENOMIC DNA]</scope>
    <source>
        <strain evidence="3">TK-2024</strain>
        <tissue evidence="3">Old leaves</tissue>
    </source>
</reference>
<protein>
    <recommendedName>
        <fullName evidence="2">RNase H type-1 domain-containing protein</fullName>
    </recommendedName>
</protein>
<dbReference type="InterPro" id="IPR044730">
    <property type="entry name" value="RNase_H-like_dom_plant"/>
</dbReference>
<dbReference type="InterPro" id="IPR012337">
    <property type="entry name" value="RNaseH-like_sf"/>
</dbReference>
<dbReference type="Proteomes" id="UP001396334">
    <property type="component" value="Unassembled WGS sequence"/>
</dbReference>
<keyword evidence="1" id="KW-0732">Signal</keyword>
<dbReference type="InterPro" id="IPR036397">
    <property type="entry name" value="RNaseH_sf"/>
</dbReference>
<organism evidence="3 4">
    <name type="scientific">Hibiscus sabdariffa</name>
    <name type="common">roselle</name>
    <dbReference type="NCBI Taxonomy" id="183260"/>
    <lineage>
        <taxon>Eukaryota</taxon>
        <taxon>Viridiplantae</taxon>
        <taxon>Streptophyta</taxon>
        <taxon>Embryophyta</taxon>
        <taxon>Tracheophyta</taxon>
        <taxon>Spermatophyta</taxon>
        <taxon>Magnoliopsida</taxon>
        <taxon>eudicotyledons</taxon>
        <taxon>Gunneridae</taxon>
        <taxon>Pentapetalae</taxon>
        <taxon>rosids</taxon>
        <taxon>malvids</taxon>
        <taxon>Malvales</taxon>
        <taxon>Malvaceae</taxon>
        <taxon>Malvoideae</taxon>
        <taxon>Hibiscus</taxon>
    </lineage>
</organism>
<dbReference type="Gene3D" id="3.30.420.10">
    <property type="entry name" value="Ribonuclease H-like superfamily/Ribonuclease H"/>
    <property type="match status" value="1"/>
</dbReference>
<dbReference type="PROSITE" id="PS50879">
    <property type="entry name" value="RNASE_H_1"/>
    <property type="match status" value="1"/>
</dbReference>
<accession>A0ABR2TBC4</accession>
<evidence type="ECO:0000313" key="4">
    <source>
        <dbReference type="Proteomes" id="UP001396334"/>
    </source>
</evidence>
<name>A0ABR2TBC4_9ROSI</name>
<dbReference type="InterPro" id="IPR053151">
    <property type="entry name" value="RNase_H-like"/>
</dbReference>
<feature type="domain" description="RNase H type-1" evidence="2">
    <location>
        <begin position="15"/>
        <end position="146"/>
    </location>
</feature>
<dbReference type="Pfam" id="PF13456">
    <property type="entry name" value="RVT_3"/>
    <property type="match status" value="1"/>
</dbReference>
<dbReference type="PANTHER" id="PTHR47723">
    <property type="entry name" value="OS05G0353850 PROTEIN"/>
    <property type="match status" value="1"/>
</dbReference>
<dbReference type="CDD" id="cd06222">
    <property type="entry name" value="RNase_H_like"/>
    <property type="match status" value="1"/>
</dbReference>
<gene>
    <name evidence="3" type="ORF">V6N11_050798</name>
</gene>
<evidence type="ECO:0000259" key="2">
    <source>
        <dbReference type="PROSITE" id="PS50879"/>
    </source>
</evidence>
<dbReference type="SUPFAM" id="SSF53098">
    <property type="entry name" value="Ribonuclease H-like"/>
    <property type="match status" value="1"/>
</dbReference>
<dbReference type="PANTHER" id="PTHR47723:SF22">
    <property type="entry name" value="RNASE H TYPE-1 DOMAIN-CONTAINING PROTEIN"/>
    <property type="match status" value="1"/>
</dbReference>
<feature type="chain" id="PRO_5045243224" description="RNase H type-1 domain-containing protein" evidence="1">
    <location>
        <begin position="16"/>
        <end position="146"/>
    </location>
</feature>
<proteinExistence type="predicted"/>
<sequence length="146" mass="16364">MWLLLPFAIIWSLWLHRNEVIFQDGACSKEGLCGVGGVLRDSKGLILLEFSQSIGAGSILLAEILAIKFAVERFVNSPWVKRSRLIVESDSKVAVEWISTTSLANLLFRQLVESINSFFSDGWWFVRHIRTEQNVKVDSLAKAGIG</sequence>